<feature type="region of interest" description="Disordered" evidence="1">
    <location>
        <begin position="32"/>
        <end position="81"/>
    </location>
</feature>
<accession>A0A852ZJV7</accession>
<name>A0A852ZJV7_9ACTN</name>
<keyword evidence="2" id="KW-0732">Signal</keyword>
<keyword evidence="4" id="KW-1185">Reference proteome</keyword>
<dbReference type="Proteomes" id="UP000579605">
    <property type="component" value="Unassembled WGS sequence"/>
</dbReference>
<evidence type="ECO:0008006" key="5">
    <source>
        <dbReference type="Google" id="ProtNLM"/>
    </source>
</evidence>
<feature type="chain" id="PRO_5032535086" description="DUF4440 domain-containing protein" evidence="2">
    <location>
        <begin position="34"/>
        <end position="210"/>
    </location>
</feature>
<protein>
    <recommendedName>
        <fullName evidence="5">DUF4440 domain-containing protein</fullName>
    </recommendedName>
</protein>
<evidence type="ECO:0000313" key="4">
    <source>
        <dbReference type="Proteomes" id="UP000579605"/>
    </source>
</evidence>
<evidence type="ECO:0000256" key="1">
    <source>
        <dbReference type="SAM" id="MobiDB-lite"/>
    </source>
</evidence>
<dbReference type="AlphaFoldDB" id="A0A852ZJV7"/>
<dbReference type="RefSeq" id="WP_179789378.1">
    <property type="nucleotide sequence ID" value="NZ_JACBZH010000001.1"/>
</dbReference>
<feature type="signal peptide" evidence="2">
    <location>
        <begin position="1"/>
        <end position="33"/>
    </location>
</feature>
<reference evidence="3 4" key="1">
    <citation type="submission" date="2020-07" db="EMBL/GenBank/DDBJ databases">
        <title>Sequencing the genomes of 1000 actinobacteria strains.</title>
        <authorList>
            <person name="Klenk H.-P."/>
        </authorList>
    </citation>
    <scope>NUCLEOTIDE SEQUENCE [LARGE SCALE GENOMIC DNA]</scope>
    <source>
        <strain evidence="3 4">DSM 18448</strain>
    </source>
</reference>
<feature type="compositionally biased region" description="Low complexity" evidence="1">
    <location>
        <begin position="44"/>
        <end position="57"/>
    </location>
</feature>
<dbReference type="EMBL" id="JACBZH010000001">
    <property type="protein sequence ID" value="NYH91882.1"/>
    <property type="molecule type" value="Genomic_DNA"/>
</dbReference>
<dbReference type="PROSITE" id="PS51257">
    <property type="entry name" value="PROKAR_LIPOPROTEIN"/>
    <property type="match status" value="1"/>
</dbReference>
<proteinExistence type="predicted"/>
<evidence type="ECO:0000313" key="3">
    <source>
        <dbReference type="EMBL" id="NYH91882.1"/>
    </source>
</evidence>
<evidence type="ECO:0000256" key="2">
    <source>
        <dbReference type="SAM" id="SignalP"/>
    </source>
</evidence>
<organism evidence="3 4">
    <name type="scientific">Actinopolymorpha rutila</name>
    <dbReference type="NCBI Taxonomy" id="446787"/>
    <lineage>
        <taxon>Bacteria</taxon>
        <taxon>Bacillati</taxon>
        <taxon>Actinomycetota</taxon>
        <taxon>Actinomycetes</taxon>
        <taxon>Propionibacteriales</taxon>
        <taxon>Actinopolymorphaceae</taxon>
        <taxon>Actinopolymorpha</taxon>
    </lineage>
</organism>
<comment type="caution">
    <text evidence="3">The sequence shown here is derived from an EMBL/GenBank/DDBJ whole genome shotgun (WGS) entry which is preliminary data.</text>
</comment>
<gene>
    <name evidence="3" type="ORF">F4554_004520</name>
</gene>
<sequence>MRCAAGLTNRRSATRAVAVVAGVVLGLSLTACGGDSPQPTTMDTPTAKSTPTKSATPTPTPSPSASPAKSGRVETFGPAPTGPEAAAVRAFVTRYVSTVNKAIENGDVSRLRPMYTSGCLDCVQLVASIRSTYSGGGKFVGGLYTQNHVEVFSESGGTYMVRVRSLSTAWKQYNSSGTVTNQGPAERVTYSYGVRKISGNWQLTAGGKSQ</sequence>